<keyword evidence="3" id="KW-1185">Reference proteome</keyword>
<dbReference type="AlphaFoldDB" id="A0A4U3M847"/>
<feature type="transmembrane region" description="Helical" evidence="1">
    <location>
        <begin position="33"/>
        <end position="62"/>
    </location>
</feature>
<reference evidence="2 3" key="1">
    <citation type="submission" date="2019-04" db="EMBL/GenBank/DDBJ databases">
        <title>Herbidospora sp. NEAU-GS14.nov., a novel actinomycete isolated from soil.</title>
        <authorList>
            <person name="Han L."/>
        </authorList>
    </citation>
    <scope>NUCLEOTIDE SEQUENCE [LARGE SCALE GENOMIC DNA]</scope>
    <source>
        <strain evidence="2 3">NEAU-GS14</strain>
    </source>
</reference>
<keyword evidence="1" id="KW-0812">Transmembrane</keyword>
<protein>
    <submittedName>
        <fullName evidence="2">Uncharacterized protein</fullName>
    </submittedName>
</protein>
<sequence>MELLIPASAAMAVGAVVVVAAFVPAVPDVSERVAAMAGLTAAIGLVVRRPVAAGVAGVIGWFLTTGFLVNGLGELTFTTADWLRLALLTGAGMVGAAMRLPMSLRAAGRVPAPVPVRVPVVTSYQRIDRFAHHKTLS</sequence>
<dbReference type="Proteomes" id="UP000308705">
    <property type="component" value="Unassembled WGS sequence"/>
</dbReference>
<organism evidence="2 3">
    <name type="scientific">Herbidospora galbida</name>
    <dbReference type="NCBI Taxonomy" id="2575442"/>
    <lineage>
        <taxon>Bacteria</taxon>
        <taxon>Bacillati</taxon>
        <taxon>Actinomycetota</taxon>
        <taxon>Actinomycetes</taxon>
        <taxon>Streptosporangiales</taxon>
        <taxon>Streptosporangiaceae</taxon>
        <taxon>Herbidospora</taxon>
    </lineage>
</organism>
<dbReference type="EMBL" id="SZQA01000030">
    <property type="protein sequence ID" value="TKK85145.1"/>
    <property type="molecule type" value="Genomic_DNA"/>
</dbReference>
<evidence type="ECO:0000256" key="1">
    <source>
        <dbReference type="SAM" id="Phobius"/>
    </source>
</evidence>
<dbReference type="RefSeq" id="WP_170991147.1">
    <property type="nucleotide sequence ID" value="NZ_SZQA01000030.1"/>
</dbReference>
<feature type="transmembrane region" description="Helical" evidence="1">
    <location>
        <begin position="6"/>
        <end position="26"/>
    </location>
</feature>
<keyword evidence="1" id="KW-0472">Membrane</keyword>
<evidence type="ECO:0000313" key="3">
    <source>
        <dbReference type="Proteomes" id="UP000308705"/>
    </source>
</evidence>
<name>A0A4U3M847_9ACTN</name>
<evidence type="ECO:0000313" key="2">
    <source>
        <dbReference type="EMBL" id="TKK85145.1"/>
    </source>
</evidence>
<keyword evidence="1" id="KW-1133">Transmembrane helix</keyword>
<gene>
    <name evidence="2" type="ORF">FDA94_27385</name>
</gene>
<proteinExistence type="predicted"/>
<comment type="caution">
    <text evidence="2">The sequence shown here is derived from an EMBL/GenBank/DDBJ whole genome shotgun (WGS) entry which is preliminary data.</text>
</comment>
<accession>A0A4U3M847</accession>
<feature type="transmembrane region" description="Helical" evidence="1">
    <location>
        <begin position="82"/>
        <end position="100"/>
    </location>
</feature>